<dbReference type="PROSITE" id="PS50943">
    <property type="entry name" value="HTH_CROC1"/>
    <property type="match status" value="1"/>
</dbReference>
<reference evidence="5" key="2">
    <citation type="journal article" date="2020" name="Int. J. Syst. Evol. Microbiol.">
        <title>Genomic insights into a novel species Rhodoferax aquaticus sp. nov., isolated from freshwater.</title>
        <authorList>
            <person name="Li T."/>
            <person name="Zhuo Y."/>
            <person name="Jin C.Z."/>
            <person name="Wu X."/>
            <person name="Ko S.R."/>
            <person name="Jin F.J."/>
            <person name="Ahn C.Y."/>
            <person name="Oh H.M."/>
            <person name="Lee H.G."/>
            <person name="Jin L."/>
        </authorList>
    </citation>
    <scope>NUCLEOTIDE SEQUENCE [LARGE SCALE GENOMIC DNA]</scope>
    <source>
        <strain evidence="5">Gr-4</strain>
    </source>
</reference>
<proteinExistence type="predicted"/>
<dbReference type="Gene3D" id="1.10.260.40">
    <property type="entry name" value="lambda repressor-like DNA-binding domains"/>
    <property type="match status" value="1"/>
</dbReference>
<dbReference type="InterPro" id="IPR010982">
    <property type="entry name" value="Lambda_DNA-bd_dom_sf"/>
</dbReference>
<keyword evidence="1" id="KW-0238">DNA-binding</keyword>
<feature type="region of interest" description="Disordered" evidence="2">
    <location>
        <begin position="86"/>
        <end position="106"/>
    </location>
</feature>
<dbReference type="GO" id="GO:0003677">
    <property type="term" value="F:DNA binding"/>
    <property type="evidence" value="ECO:0007669"/>
    <property type="project" value="UniProtKB-KW"/>
</dbReference>
<organism evidence="4 5">
    <name type="scientific">Rhodoferax aquaticus</name>
    <dbReference type="NCBI Taxonomy" id="2527691"/>
    <lineage>
        <taxon>Bacteria</taxon>
        <taxon>Pseudomonadati</taxon>
        <taxon>Pseudomonadota</taxon>
        <taxon>Betaproteobacteria</taxon>
        <taxon>Burkholderiales</taxon>
        <taxon>Comamonadaceae</taxon>
        <taxon>Rhodoferax</taxon>
    </lineage>
</organism>
<dbReference type="InterPro" id="IPR001387">
    <property type="entry name" value="Cro/C1-type_HTH"/>
</dbReference>
<dbReference type="Proteomes" id="UP000317365">
    <property type="component" value="Chromosome"/>
</dbReference>
<dbReference type="AlphaFoldDB" id="A0A515EVJ6"/>
<evidence type="ECO:0000313" key="5">
    <source>
        <dbReference type="Proteomes" id="UP000317365"/>
    </source>
</evidence>
<dbReference type="EMBL" id="CP036282">
    <property type="protein sequence ID" value="QDL56684.1"/>
    <property type="molecule type" value="Genomic_DNA"/>
</dbReference>
<gene>
    <name evidence="4" type="ORF">EXZ61_05495</name>
</gene>
<dbReference type="SMART" id="SM00530">
    <property type="entry name" value="HTH_XRE"/>
    <property type="match status" value="1"/>
</dbReference>
<dbReference type="SUPFAM" id="SSF47413">
    <property type="entry name" value="lambda repressor-like DNA-binding domains"/>
    <property type="match status" value="1"/>
</dbReference>
<dbReference type="KEGG" id="rhg:EXZ61_05495"/>
<name>A0A515EVJ6_9BURK</name>
<dbReference type="PANTHER" id="PTHR46797:SF1">
    <property type="entry name" value="METHYLPHOSPHONATE SYNTHASE"/>
    <property type="match status" value="1"/>
</dbReference>
<evidence type="ECO:0000259" key="3">
    <source>
        <dbReference type="PROSITE" id="PS50943"/>
    </source>
</evidence>
<dbReference type="InterPro" id="IPR050807">
    <property type="entry name" value="TransReg_Diox_bact_type"/>
</dbReference>
<evidence type="ECO:0000256" key="1">
    <source>
        <dbReference type="ARBA" id="ARBA00023125"/>
    </source>
</evidence>
<dbReference type="CDD" id="cd00093">
    <property type="entry name" value="HTH_XRE"/>
    <property type="match status" value="1"/>
</dbReference>
<sequence length="106" mass="11362">MELSKKLGARLKELRIACGLSQEQLGGEAELTRTAIGAIETGTANPTIYTLSAICHALKISLATLVEPITADMNLKPTWLEPSALRRRANGAKPVRKDTATARGLH</sequence>
<keyword evidence="5" id="KW-1185">Reference proteome</keyword>
<feature type="domain" description="HTH cro/C1-type" evidence="3">
    <location>
        <begin position="11"/>
        <end position="65"/>
    </location>
</feature>
<dbReference type="PANTHER" id="PTHR46797">
    <property type="entry name" value="HTH-TYPE TRANSCRIPTIONAL REGULATOR"/>
    <property type="match status" value="1"/>
</dbReference>
<evidence type="ECO:0000256" key="2">
    <source>
        <dbReference type="SAM" id="MobiDB-lite"/>
    </source>
</evidence>
<accession>A0A515EVJ6</accession>
<dbReference type="GO" id="GO:0003700">
    <property type="term" value="F:DNA-binding transcription factor activity"/>
    <property type="evidence" value="ECO:0007669"/>
    <property type="project" value="TreeGrafter"/>
</dbReference>
<dbReference type="Pfam" id="PF01381">
    <property type="entry name" value="HTH_3"/>
    <property type="match status" value="1"/>
</dbReference>
<evidence type="ECO:0000313" key="4">
    <source>
        <dbReference type="EMBL" id="QDL56684.1"/>
    </source>
</evidence>
<reference evidence="5" key="1">
    <citation type="submission" date="2019-02" db="EMBL/GenBank/DDBJ databases">
        <title>Complete genome sequence of Rhodoferax sp. Gr-4.</title>
        <authorList>
            <person name="Jin L."/>
        </authorList>
    </citation>
    <scope>NUCLEOTIDE SEQUENCE [LARGE SCALE GENOMIC DNA]</scope>
    <source>
        <strain evidence="5">Gr-4</strain>
    </source>
</reference>
<dbReference type="GO" id="GO:0005829">
    <property type="term" value="C:cytosol"/>
    <property type="evidence" value="ECO:0007669"/>
    <property type="project" value="TreeGrafter"/>
</dbReference>
<protein>
    <submittedName>
        <fullName evidence="4">XRE family transcriptional regulator</fullName>
    </submittedName>
</protein>